<name>A0AAN9FNB6_CROPI</name>
<evidence type="ECO:0000256" key="16">
    <source>
        <dbReference type="SAM" id="MobiDB-lite"/>
    </source>
</evidence>
<dbReference type="Proteomes" id="UP001372338">
    <property type="component" value="Unassembled WGS sequence"/>
</dbReference>
<evidence type="ECO:0000256" key="10">
    <source>
        <dbReference type="ARBA" id="ARBA00022853"/>
    </source>
</evidence>
<dbReference type="EMBL" id="JAYWIO010000003">
    <property type="protein sequence ID" value="KAK7276495.1"/>
    <property type="molecule type" value="Genomic_DNA"/>
</dbReference>
<keyword evidence="5 14" id="KW-0808">Transferase</keyword>
<comment type="pathway">
    <text evidence="3 14">Protein modification; protein ubiquitination.</text>
</comment>
<evidence type="ECO:0000313" key="18">
    <source>
        <dbReference type="EMBL" id="KAK7276495.1"/>
    </source>
</evidence>
<dbReference type="Gene3D" id="3.30.40.10">
    <property type="entry name" value="Zinc/RING finger domain, C3HC4 (zinc finger)"/>
    <property type="match status" value="1"/>
</dbReference>
<feature type="coiled-coil region" evidence="15">
    <location>
        <begin position="439"/>
        <end position="473"/>
    </location>
</feature>
<comment type="similarity">
    <text evidence="4 14">Belongs to the BRE1 family.</text>
</comment>
<evidence type="ECO:0000256" key="1">
    <source>
        <dbReference type="ARBA" id="ARBA00000900"/>
    </source>
</evidence>
<dbReference type="PROSITE" id="PS50089">
    <property type="entry name" value="ZF_RING_2"/>
    <property type="match status" value="1"/>
</dbReference>
<dbReference type="PANTHER" id="PTHR23163:SF8">
    <property type="entry name" value="E3 UBIQUITIN-PROTEIN LIGASE BRE1-LIKE 2"/>
    <property type="match status" value="1"/>
</dbReference>
<dbReference type="Pfam" id="PF13923">
    <property type="entry name" value="zf-C3HC4_2"/>
    <property type="match status" value="1"/>
</dbReference>
<dbReference type="GO" id="GO:0033503">
    <property type="term" value="C:HULC complex"/>
    <property type="evidence" value="ECO:0007669"/>
    <property type="project" value="TreeGrafter"/>
</dbReference>
<evidence type="ECO:0000256" key="2">
    <source>
        <dbReference type="ARBA" id="ARBA00004123"/>
    </source>
</evidence>
<dbReference type="PANTHER" id="PTHR23163">
    <property type="entry name" value="RING FINGER PROTEIN-RELATED"/>
    <property type="match status" value="1"/>
</dbReference>
<comment type="catalytic activity">
    <reaction evidence="1 14">
        <text>S-ubiquitinyl-[E2 ubiquitin-conjugating enzyme]-L-cysteine + [acceptor protein]-L-lysine = [E2 ubiquitin-conjugating enzyme]-L-cysteine + N(6)-ubiquitinyl-[acceptor protein]-L-lysine.</text>
        <dbReference type="EC" id="2.3.2.27"/>
    </reaction>
</comment>
<evidence type="ECO:0000256" key="4">
    <source>
        <dbReference type="ARBA" id="ARBA00005555"/>
    </source>
</evidence>
<feature type="coiled-coil region" evidence="15">
    <location>
        <begin position="368"/>
        <end position="395"/>
    </location>
</feature>
<sequence length="999" mass="114068">MFVLAFWCVGTRVCRSFKDIAYAFVDVETRTAWGTTYGPVSSKEEFYKRGKEENFKEEEFYGEWGRRKKREREGGREGEREVGRGRRRRIGGKEEKEAIENDEEKEEKRKGKLKWSKTVECTPLSIVMENSNDNEPEPKRPHLSSTVSSPTARNSTADAGVLQAQNQHLVQLIDIQKQNLHDLQEKIKQLKESQKAYDDLLIAVNQSWIQLVDDLVLLGVQAGRSLGALATLDNPNNPQGSLPSCLAEDIFLCKLIQKDSLEGTSNYEIINFVEAALALRHSSTTELLKQIKDAADARGERIDSLSQDLREDLPAEDLIIRMSKIDDMLKEDADKLREVIDFLKVKHEEFAVAIQNYGSENLKDQADIKHLTGELDENLAELEETRRKLVNLKMQKDATAGHSPSSDAMNGNLPSEKPAGRTMSLRELKDSIDEAKIVVADRLSELQDAQEDNEILTKQLQDLQNELNDDKYVRASRIYSLTNDQLQHWNAEFDRYKMLTESLKAGNIHVTKWEKELNFKLESADNARHTMDNSDYRTEELELQLQKCIIEKNDLEIKMEEAIQDTGRKDIKSEFRVMASALSNEMGMMDAQLKRWKDAAQESESLREKANYLRAYLNAKTNELMSLANKSAEQVLEIKSLNALIEKLEKANMELGIIADMHGNENYEKSTIAEIRESESRARAQAERLKNALDEHSLELRVKAANEAEAACEQRLSAAEAELEDLKAQLDTSERDVLELSEAIKVKDTEAETYMSEIETIGQAYEDMQTQNQHLLQMVAERDDYNIKLVSESVKTKQSHSTLLSEKQALAKQLQQINASMENSKTRIAHSEEQMKALISEAIKSTQEEKHLALTLEFAKWELADAEKELKCLKSNVSSSEKEYDQIQKDVQVMEVELESERDSRKKLEEELREVNSQIAELSSETGEEAVRKLEDELKVCKNMIKCTVCYDRLKEVVIVKCCHMFCSQCIQRNLELRHRKCPACGTAFGQSDVRFVKI</sequence>
<dbReference type="PROSITE" id="PS00518">
    <property type="entry name" value="ZF_RING_1"/>
    <property type="match status" value="1"/>
</dbReference>
<keyword evidence="11 14" id="KW-0175">Coiled coil</keyword>
<keyword evidence="19" id="KW-1185">Reference proteome</keyword>
<evidence type="ECO:0000256" key="3">
    <source>
        <dbReference type="ARBA" id="ARBA00004906"/>
    </source>
</evidence>
<feature type="coiled-coil region" evidence="15">
    <location>
        <begin position="166"/>
        <end position="200"/>
    </location>
</feature>
<evidence type="ECO:0000256" key="15">
    <source>
        <dbReference type="SAM" id="Coils"/>
    </source>
</evidence>
<dbReference type="InterPro" id="IPR013083">
    <property type="entry name" value="Znf_RING/FYVE/PHD"/>
</dbReference>
<feature type="domain" description="RING-type" evidence="17">
    <location>
        <begin position="947"/>
        <end position="985"/>
    </location>
</feature>
<evidence type="ECO:0000256" key="14">
    <source>
        <dbReference type="RuleBase" id="RU365038"/>
    </source>
</evidence>
<dbReference type="GO" id="GO:0008270">
    <property type="term" value="F:zinc ion binding"/>
    <property type="evidence" value="ECO:0007669"/>
    <property type="project" value="UniProtKB-KW"/>
</dbReference>
<reference evidence="18 19" key="1">
    <citation type="submission" date="2024-01" db="EMBL/GenBank/DDBJ databases">
        <title>The genomes of 5 underutilized Papilionoideae crops provide insights into root nodulation and disease resistanc.</title>
        <authorList>
            <person name="Yuan L."/>
        </authorList>
    </citation>
    <scope>NUCLEOTIDE SEQUENCE [LARGE SCALE GENOMIC DNA]</scope>
    <source>
        <strain evidence="18">ZHUSHIDOU_FW_LH</strain>
        <tissue evidence="18">Leaf</tissue>
    </source>
</reference>
<feature type="region of interest" description="Disordered" evidence="16">
    <location>
        <begin position="396"/>
        <end position="419"/>
    </location>
</feature>
<feature type="coiled-coil region" evidence="15">
    <location>
        <begin position="804"/>
        <end position="925"/>
    </location>
</feature>
<evidence type="ECO:0000256" key="6">
    <source>
        <dbReference type="ARBA" id="ARBA00022723"/>
    </source>
</evidence>
<feature type="compositionally biased region" description="Basic and acidic residues" evidence="16">
    <location>
        <begin position="71"/>
        <end position="84"/>
    </location>
</feature>
<evidence type="ECO:0000256" key="5">
    <source>
        <dbReference type="ARBA" id="ARBA00022679"/>
    </source>
</evidence>
<evidence type="ECO:0000313" key="19">
    <source>
        <dbReference type="Proteomes" id="UP001372338"/>
    </source>
</evidence>
<feature type="compositionally biased region" description="Polar residues" evidence="16">
    <location>
        <begin position="402"/>
        <end position="413"/>
    </location>
</feature>
<dbReference type="EC" id="2.3.2.27" evidence="14"/>
<dbReference type="CDD" id="cd16499">
    <property type="entry name" value="RING-HC_Bre1-like"/>
    <property type="match status" value="1"/>
</dbReference>
<dbReference type="GO" id="GO:0005634">
    <property type="term" value="C:nucleus"/>
    <property type="evidence" value="ECO:0007669"/>
    <property type="project" value="UniProtKB-SubCell"/>
</dbReference>
<dbReference type="InterPro" id="IPR001841">
    <property type="entry name" value="Znf_RING"/>
</dbReference>
<keyword evidence="9 14" id="KW-0862">Zinc</keyword>
<proteinExistence type="inferred from homology"/>
<dbReference type="SUPFAM" id="SSF57850">
    <property type="entry name" value="RING/U-box"/>
    <property type="match status" value="1"/>
</dbReference>
<evidence type="ECO:0000256" key="8">
    <source>
        <dbReference type="ARBA" id="ARBA00022786"/>
    </source>
</evidence>
<keyword evidence="6 14" id="KW-0479">Metal-binding</keyword>
<dbReference type="SMART" id="SM00184">
    <property type="entry name" value="RING"/>
    <property type="match status" value="1"/>
</dbReference>
<evidence type="ECO:0000259" key="17">
    <source>
        <dbReference type="PROSITE" id="PS50089"/>
    </source>
</evidence>
<feature type="coiled-coil region" evidence="15">
    <location>
        <begin position="631"/>
        <end position="743"/>
    </location>
</feature>
<dbReference type="InterPro" id="IPR013956">
    <property type="entry name" value="E3_ubiquit_lig_Bre1"/>
</dbReference>
<dbReference type="GO" id="GO:0016567">
    <property type="term" value="P:protein ubiquitination"/>
    <property type="evidence" value="ECO:0007669"/>
    <property type="project" value="UniProtKB-UniRule"/>
</dbReference>
<evidence type="ECO:0000256" key="7">
    <source>
        <dbReference type="ARBA" id="ARBA00022771"/>
    </source>
</evidence>
<organism evidence="18 19">
    <name type="scientific">Crotalaria pallida</name>
    <name type="common">Smooth rattlebox</name>
    <name type="synonym">Crotalaria striata</name>
    <dbReference type="NCBI Taxonomy" id="3830"/>
    <lineage>
        <taxon>Eukaryota</taxon>
        <taxon>Viridiplantae</taxon>
        <taxon>Streptophyta</taxon>
        <taxon>Embryophyta</taxon>
        <taxon>Tracheophyta</taxon>
        <taxon>Spermatophyta</taxon>
        <taxon>Magnoliopsida</taxon>
        <taxon>eudicotyledons</taxon>
        <taxon>Gunneridae</taxon>
        <taxon>Pentapetalae</taxon>
        <taxon>rosids</taxon>
        <taxon>fabids</taxon>
        <taxon>Fabales</taxon>
        <taxon>Fabaceae</taxon>
        <taxon>Papilionoideae</taxon>
        <taxon>50 kb inversion clade</taxon>
        <taxon>genistoids sensu lato</taxon>
        <taxon>core genistoids</taxon>
        <taxon>Crotalarieae</taxon>
        <taxon>Crotalaria</taxon>
    </lineage>
</organism>
<dbReference type="GO" id="GO:0061630">
    <property type="term" value="F:ubiquitin protein ligase activity"/>
    <property type="evidence" value="ECO:0007669"/>
    <property type="project" value="UniProtKB-EC"/>
</dbReference>
<dbReference type="InterPro" id="IPR017907">
    <property type="entry name" value="Znf_RING_CS"/>
</dbReference>
<keyword evidence="8 14" id="KW-0833">Ubl conjugation pathway</keyword>
<protein>
    <recommendedName>
        <fullName evidence="14">E3 ubiquitin protein ligase</fullName>
        <ecNumber evidence="14">2.3.2.27</ecNumber>
    </recommendedName>
</protein>
<gene>
    <name evidence="18" type="ORF">RIF29_17635</name>
</gene>
<feature type="region of interest" description="Disordered" evidence="16">
    <location>
        <begin position="66"/>
        <end position="112"/>
    </location>
</feature>
<dbReference type="AlphaFoldDB" id="A0AAN9FNB6"/>
<evidence type="ECO:0000256" key="11">
    <source>
        <dbReference type="ARBA" id="ARBA00023054"/>
    </source>
</evidence>
<accession>A0AAN9FNB6</accession>
<feature type="coiled-coil region" evidence="15">
    <location>
        <begin position="538"/>
        <end position="565"/>
    </location>
</feature>
<keyword evidence="10 14" id="KW-0156">Chromatin regulator</keyword>
<keyword evidence="7 13" id="KW-0863">Zinc-finger</keyword>
<evidence type="ECO:0000256" key="13">
    <source>
        <dbReference type="PROSITE-ProRule" id="PRU00175"/>
    </source>
</evidence>
<evidence type="ECO:0000256" key="12">
    <source>
        <dbReference type="ARBA" id="ARBA00023242"/>
    </source>
</evidence>
<keyword evidence="12 14" id="KW-0539">Nucleus</keyword>
<comment type="caution">
    <text evidence="18">The sequence shown here is derived from an EMBL/GenBank/DDBJ whole genome shotgun (WGS) entry which is preliminary data.</text>
</comment>
<feature type="region of interest" description="Disordered" evidence="16">
    <location>
        <begin position="124"/>
        <end position="156"/>
    </location>
</feature>
<feature type="compositionally biased region" description="Polar residues" evidence="16">
    <location>
        <begin position="143"/>
        <end position="156"/>
    </location>
</feature>
<evidence type="ECO:0000256" key="9">
    <source>
        <dbReference type="ARBA" id="ARBA00022833"/>
    </source>
</evidence>
<dbReference type="GO" id="GO:0006325">
    <property type="term" value="P:chromatin organization"/>
    <property type="evidence" value="ECO:0007669"/>
    <property type="project" value="UniProtKB-KW"/>
</dbReference>
<comment type="subcellular location">
    <subcellularLocation>
        <location evidence="2 14">Nucleus</location>
    </subcellularLocation>
</comment>